<organism evidence="1 2">
    <name type="scientific">Parapedobacter indicus</name>
    <dbReference type="NCBI Taxonomy" id="1477437"/>
    <lineage>
        <taxon>Bacteria</taxon>
        <taxon>Pseudomonadati</taxon>
        <taxon>Bacteroidota</taxon>
        <taxon>Sphingobacteriia</taxon>
        <taxon>Sphingobacteriales</taxon>
        <taxon>Sphingobacteriaceae</taxon>
        <taxon>Parapedobacter</taxon>
    </lineage>
</organism>
<sequence length="65" mass="7658">MKQFICIWGDWGHPNCYDPQHKEVDESYFTLENGYNNEAIENINNLEAGQKWDDENGGHLVVRFK</sequence>
<protein>
    <submittedName>
        <fullName evidence="1">Uncharacterized protein</fullName>
    </submittedName>
</protein>
<keyword evidence="2" id="KW-1185">Reference proteome</keyword>
<dbReference type="STRING" id="1477437.SAMN05444682_115147"/>
<evidence type="ECO:0000313" key="2">
    <source>
        <dbReference type="Proteomes" id="UP000198670"/>
    </source>
</evidence>
<evidence type="ECO:0000313" key="1">
    <source>
        <dbReference type="EMBL" id="SFJ89054.1"/>
    </source>
</evidence>
<dbReference type="OrthoDB" id="9994081at2"/>
<gene>
    <name evidence="1" type="ORF">SAMN05444682_115147</name>
</gene>
<dbReference type="RefSeq" id="WP_090632146.1">
    <property type="nucleotide sequence ID" value="NZ_FOQO01000015.1"/>
</dbReference>
<reference evidence="1 2" key="1">
    <citation type="submission" date="2016-10" db="EMBL/GenBank/DDBJ databases">
        <authorList>
            <person name="de Groot N.N."/>
        </authorList>
    </citation>
    <scope>NUCLEOTIDE SEQUENCE [LARGE SCALE GENOMIC DNA]</scope>
    <source>
        <strain evidence="1 2">RK1</strain>
    </source>
</reference>
<accession>A0A1I3V050</accession>
<dbReference type="AlphaFoldDB" id="A0A1I3V050"/>
<dbReference type="Proteomes" id="UP000198670">
    <property type="component" value="Unassembled WGS sequence"/>
</dbReference>
<proteinExistence type="predicted"/>
<name>A0A1I3V050_9SPHI</name>
<dbReference type="EMBL" id="FOQO01000015">
    <property type="protein sequence ID" value="SFJ89054.1"/>
    <property type="molecule type" value="Genomic_DNA"/>
</dbReference>